<feature type="transmembrane region" description="Helical" evidence="6">
    <location>
        <begin position="262"/>
        <end position="283"/>
    </location>
</feature>
<evidence type="ECO:0000256" key="4">
    <source>
        <dbReference type="ARBA" id="ARBA00023136"/>
    </source>
</evidence>
<dbReference type="InterPro" id="IPR036259">
    <property type="entry name" value="MFS_trans_sf"/>
</dbReference>
<dbReference type="InterPro" id="IPR020846">
    <property type="entry name" value="MFS_dom"/>
</dbReference>
<dbReference type="PANTHER" id="PTHR23507:SF1">
    <property type="entry name" value="FI18259P1-RELATED"/>
    <property type="match status" value="1"/>
</dbReference>
<evidence type="ECO:0000256" key="1">
    <source>
        <dbReference type="ARBA" id="ARBA00004141"/>
    </source>
</evidence>
<dbReference type="Pfam" id="PF07690">
    <property type="entry name" value="MFS_1"/>
    <property type="match status" value="1"/>
</dbReference>
<keyword evidence="4 6" id="KW-0472">Membrane</keyword>
<evidence type="ECO:0000256" key="2">
    <source>
        <dbReference type="ARBA" id="ARBA00022692"/>
    </source>
</evidence>
<feature type="transmembrane region" description="Helical" evidence="6">
    <location>
        <begin position="168"/>
        <end position="189"/>
    </location>
</feature>
<dbReference type="GO" id="GO:0016020">
    <property type="term" value="C:membrane"/>
    <property type="evidence" value="ECO:0007669"/>
    <property type="project" value="UniProtKB-SubCell"/>
</dbReference>
<accession>A0A2T7NZW6</accession>
<dbReference type="Gene3D" id="1.20.1250.20">
    <property type="entry name" value="MFS general substrate transporter like domains"/>
    <property type="match status" value="1"/>
</dbReference>
<comment type="subcellular location">
    <subcellularLocation>
        <location evidence="1">Membrane</location>
        <topology evidence="1">Multi-pass membrane protein</topology>
    </subcellularLocation>
</comment>
<protein>
    <recommendedName>
        <fullName evidence="7">Major facilitator superfamily (MFS) profile domain-containing protein</fullName>
    </recommendedName>
</protein>
<evidence type="ECO:0000256" key="6">
    <source>
        <dbReference type="SAM" id="Phobius"/>
    </source>
</evidence>
<evidence type="ECO:0000313" key="8">
    <source>
        <dbReference type="EMBL" id="PVD26709.1"/>
    </source>
</evidence>
<evidence type="ECO:0000313" key="9">
    <source>
        <dbReference type="Proteomes" id="UP000245119"/>
    </source>
</evidence>
<feature type="transmembrane region" description="Helical" evidence="6">
    <location>
        <begin position="231"/>
        <end position="256"/>
    </location>
</feature>
<feature type="transmembrane region" description="Helical" evidence="6">
    <location>
        <begin position="442"/>
        <end position="466"/>
    </location>
</feature>
<keyword evidence="2 6" id="KW-0812">Transmembrane</keyword>
<keyword evidence="9" id="KW-1185">Reference proteome</keyword>
<feature type="transmembrane region" description="Helical" evidence="6">
    <location>
        <begin position="355"/>
        <end position="377"/>
    </location>
</feature>
<dbReference type="EMBL" id="PZQS01000008">
    <property type="protein sequence ID" value="PVD26709.1"/>
    <property type="molecule type" value="Genomic_DNA"/>
</dbReference>
<dbReference type="AlphaFoldDB" id="A0A2T7NZW6"/>
<dbReference type="PANTHER" id="PTHR23507">
    <property type="entry name" value="ZGC:174356"/>
    <property type="match status" value="1"/>
</dbReference>
<dbReference type="Proteomes" id="UP000245119">
    <property type="component" value="Linkage Group LG8"/>
</dbReference>
<dbReference type="SUPFAM" id="SSF103473">
    <property type="entry name" value="MFS general substrate transporter"/>
    <property type="match status" value="1"/>
</dbReference>
<feature type="transmembrane region" description="Helical" evidence="6">
    <location>
        <begin position="472"/>
        <end position="492"/>
    </location>
</feature>
<dbReference type="InterPro" id="IPR011701">
    <property type="entry name" value="MFS"/>
</dbReference>
<comment type="caution">
    <text evidence="8">The sequence shown here is derived from an EMBL/GenBank/DDBJ whole genome shotgun (WGS) entry which is preliminary data.</text>
</comment>
<feature type="transmembrane region" description="Helical" evidence="6">
    <location>
        <begin position="195"/>
        <end position="219"/>
    </location>
</feature>
<feature type="region of interest" description="Disordered" evidence="5">
    <location>
        <begin position="33"/>
        <end position="52"/>
    </location>
</feature>
<evidence type="ECO:0000256" key="3">
    <source>
        <dbReference type="ARBA" id="ARBA00022989"/>
    </source>
</evidence>
<evidence type="ECO:0000256" key="5">
    <source>
        <dbReference type="SAM" id="MobiDB-lite"/>
    </source>
</evidence>
<name>A0A2T7NZW6_POMCA</name>
<gene>
    <name evidence="8" type="ORF">C0Q70_14387</name>
</gene>
<keyword evidence="3 6" id="KW-1133">Transmembrane helix</keyword>
<feature type="transmembrane region" description="Helical" evidence="6">
    <location>
        <begin position="410"/>
        <end position="430"/>
    </location>
</feature>
<proteinExistence type="predicted"/>
<feature type="transmembrane region" description="Helical" evidence="6">
    <location>
        <begin position="384"/>
        <end position="404"/>
    </location>
</feature>
<feature type="transmembrane region" description="Helical" evidence="6">
    <location>
        <begin position="318"/>
        <end position="335"/>
    </location>
</feature>
<dbReference type="PROSITE" id="PS50850">
    <property type="entry name" value="MFS"/>
    <property type="match status" value="1"/>
</dbReference>
<feature type="domain" description="Major facilitator superfamily (MFS) profile" evidence="7">
    <location>
        <begin position="61"/>
        <end position="493"/>
    </location>
</feature>
<evidence type="ECO:0000259" key="7">
    <source>
        <dbReference type="PROSITE" id="PS50850"/>
    </source>
</evidence>
<sequence>MESAQLIGGEESWYDSLQDGRCAVAEGQDCQHDLSSSARVSKDEVEDVPPEARGSRERKLRLLLISVVVFLDSMAAKLHSPVVTQYTYQVITEQVYGNASIDVSISAHPCINASDNGTDTSDADSLRDEVQDKSADLLMWLDLADGLIAVVTNIFLGAYSDTLGRKFILLLPVLGHFLRSLTTPVIIYWDLGLTALYSGYVIDGICGGSPGIMLGLFVYTADITPSDKERTLGMALVEMASGVATAAINYAAGLFIQETGFFYPSVVSSLLLLICVIVIACCLPETLPGKQKKVISPVESARRMVEVFTSDEDTRKRLLLSLVSLFLAYFAFISISKVNSLNLMNTPFCWDSTRIGVFEALRSGVGSLSSIALVGLLQSVVSTPGLTIMGAASSTAFLVLFGFARTDLMVYMVPVVGFASTVIFPTIRSMMSRMVTADKQGAMFGGIAVVESVSLAAGPLAVMSLYTHTEAMLHGLTYFCVGGLYLLVIAIFL</sequence>
<organism evidence="8 9">
    <name type="scientific">Pomacea canaliculata</name>
    <name type="common">Golden apple snail</name>
    <dbReference type="NCBI Taxonomy" id="400727"/>
    <lineage>
        <taxon>Eukaryota</taxon>
        <taxon>Metazoa</taxon>
        <taxon>Spiralia</taxon>
        <taxon>Lophotrochozoa</taxon>
        <taxon>Mollusca</taxon>
        <taxon>Gastropoda</taxon>
        <taxon>Caenogastropoda</taxon>
        <taxon>Architaenioglossa</taxon>
        <taxon>Ampullarioidea</taxon>
        <taxon>Ampullariidae</taxon>
        <taxon>Pomacea</taxon>
    </lineage>
</organism>
<dbReference type="GO" id="GO:0022857">
    <property type="term" value="F:transmembrane transporter activity"/>
    <property type="evidence" value="ECO:0007669"/>
    <property type="project" value="InterPro"/>
</dbReference>
<feature type="transmembrane region" description="Helical" evidence="6">
    <location>
        <begin position="137"/>
        <end position="156"/>
    </location>
</feature>
<dbReference type="OrthoDB" id="3026777at2759"/>
<reference evidence="8 9" key="1">
    <citation type="submission" date="2018-04" db="EMBL/GenBank/DDBJ databases">
        <title>The genome of golden apple snail Pomacea canaliculata provides insight into stress tolerance and invasive adaptation.</title>
        <authorList>
            <person name="Liu C."/>
            <person name="Liu B."/>
            <person name="Ren Y."/>
            <person name="Zhang Y."/>
            <person name="Wang H."/>
            <person name="Li S."/>
            <person name="Jiang F."/>
            <person name="Yin L."/>
            <person name="Zhang G."/>
            <person name="Qian W."/>
            <person name="Fan W."/>
        </authorList>
    </citation>
    <scope>NUCLEOTIDE SEQUENCE [LARGE SCALE GENOMIC DNA]</scope>
    <source>
        <strain evidence="8">SZHN2017</strain>
        <tissue evidence="8">Muscle</tissue>
    </source>
</reference>